<keyword evidence="8" id="KW-1185">Reference proteome</keyword>
<feature type="domain" description="HTH marR-type" evidence="6">
    <location>
        <begin position="1"/>
        <end position="117"/>
    </location>
</feature>
<dbReference type="SUPFAM" id="SSF46785">
    <property type="entry name" value="Winged helix' DNA-binding domain"/>
    <property type="match status" value="1"/>
</dbReference>
<dbReference type="PANTHER" id="PTHR33164">
    <property type="entry name" value="TRANSCRIPTIONAL REGULATOR, MARR FAMILY"/>
    <property type="match status" value="1"/>
</dbReference>
<dbReference type="Gene3D" id="1.10.10.10">
    <property type="entry name" value="Winged helix-like DNA-binding domain superfamily/Winged helix DNA-binding domain"/>
    <property type="match status" value="1"/>
</dbReference>
<dbReference type="PROSITE" id="PS50995">
    <property type="entry name" value="HTH_MARR_2"/>
    <property type="match status" value="1"/>
</dbReference>
<dbReference type="InterPro" id="IPR039422">
    <property type="entry name" value="MarR/SlyA-like"/>
</dbReference>
<dbReference type="PANTHER" id="PTHR33164:SF5">
    <property type="entry name" value="ORGANIC HYDROPEROXIDE RESISTANCE TRANSCRIPTIONAL REGULATOR"/>
    <property type="match status" value="1"/>
</dbReference>
<evidence type="ECO:0000313" key="8">
    <source>
        <dbReference type="Proteomes" id="UP001164965"/>
    </source>
</evidence>
<dbReference type="InterPro" id="IPR036390">
    <property type="entry name" value="WH_DNA-bd_sf"/>
</dbReference>
<dbReference type="SMART" id="SM00347">
    <property type="entry name" value="HTH_MARR"/>
    <property type="match status" value="1"/>
</dbReference>
<accession>A0ABY6P501</accession>
<dbReference type="Pfam" id="PF22381">
    <property type="entry name" value="Staph_reg_Sar_Rot"/>
    <property type="match status" value="1"/>
</dbReference>
<gene>
    <name evidence="7" type="ORF">RHODO2019_16705</name>
</gene>
<protein>
    <submittedName>
        <fullName evidence="7">MarR family transcriptional regulator</fullName>
    </submittedName>
</protein>
<sequence>MTGCYRPLLDEIGLTYTQYAVMLVLWEQDSVTLGLLGHRLQLDSGTLSPLLKRLEGLGLLTRRRRVEDERTVQVTVTPAGLALRDRAAAAQQQVVAATGFDREALAEMRDALQALTGRLRTASAS</sequence>
<dbReference type="RefSeq" id="WP_265384835.1">
    <property type="nucleotide sequence ID" value="NZ_CP110615.1"/>
</dbReference>
<evidence type="ECO:0000259" key="6">
    <source>
        <dbReference type="PROSITE" id="PS50995"/>
    </source>
</evidence>
<dbReference type="InterPro" id="IPR055166">
    <property type="entry name" value="Transc_reg_Sar_Rot_HTH"/>
</dbReference>
<keyword evidence="2" id="KW-0963">Cytoplasm</keyword>
<evidence type="ECO:0000256" key="3">
    <source>
        <dbReference type="ARBA" id="ARBA00023015"/>
    </source>
</evidence>
<evidence type="ECO:0000256" key="4">
    <source>
        <dbReference type="ARBA" id="ARBA00023125"/>
    </source>
</evidence>
<dbReference type="EMBL" id="CP110615">
    <property type="protein sequence ID" value="UZJ26731.1"/>
    <property type="molecule type" value="Genomic_DNA"/>
</dbReference>
<keyword evidence="4" id="KW-0238">DNA-binding</keyword>
<evidence type="ECO:0000256" key="5">
    <source>
        <dbReference type="ARBA" id="ARBA00023163"/>
    </source>
</evidence>
<dbReference type="Proteomes" id="UP001164965">
    <property type="component" value="Chromosome"/>
</dbReference>
<keyword evidence="5" id="KW-0804">Transcription</keyword>
<evidence type="ECO:0000313" key="7">
    <source>
        <dbReference type="EMBL" id="UZJ26731.1"/>
    </source>
</evidence>
<evidence type="ECO:0000256" key="2">
    <source>
        <dbReference type="ARBA" id="ARBA00022490"/>
    </source>
</evidence>
<comment type="subcellular location">
    <subcellularLocation>
        <location evidence="1">Cytoplasm</location>
    </subcellularLocation>
</comment>
<evidence type="ECO:0000256" key="1">
    <source>
        <dbReference type="ARBA" id="ARBA00004496"/>
    </source>
</evidence>
<name>A0ABY6P501_9NOCA</name>
<dbReference type="InterPro" id="IPR000835">
    <property type="entry name" value="HTH_MarR-typ"/>
</dbReference>
<dbReference type="InterPro" id="IPR036388">
    <property type="entry name" value="WH-like_DNA-bd_sf"/>
</dbReference>
<organism evidence="7 8">
    <name type="scientific">Rhodococcus antarcticus</name>
    <dbReference type="NCBI Taxonomy" id="2987751"/>
    <lineage>
        <taxon>Bacteria</taxon>
        <taxon>Bacillati</taxon>
        <taxon>Actinomycetota</taxon>
        <taxon>Actinomycetes</taxon>
        <taxon>Mycobacteriales</taxon>
        <taxon>Nocardiaceae</taxon>
        <taxon>Rhodococcus</taxon>
    </lineage>
</organism>
<reference evidence="7" key="1">
    <citation type="submission" date="2022-10" db="EMBL/GenBank/DDBJ databases">
        <title>Rhodococcus sp.75.</title>
        <authorList>
            <person name="Sun M."/>
        </authorList>
    </citation>
    <scope>NUCLEOTIDE SEQUENCE</scope>
    <source>
        <strain evidence="7">75</strain>
    </source>
</reference>
<proteinExistence type="predicted"/>
<keyword evidence="3" id="KW-0805">Transcription regulation</keyword>